<dbReference type="AlphaFoldDB" id="A0A3N4JPM8"/>
<dbReference type="Proteomes" id="UP000276215">
    <property type="component" value="Unassembled WGS sequence"/>
</dbReference>
<reference evidence="2 3" key="1">
    <citation type="journal article" date="2018" name="Nat. Ecol. Evol.">
        <title>Pezizomycetes genomes reveal the molecular basis of ectomycorrhizal truffle lifestyle.</title>
        <authorList>
            <person name="Murat C."/>
            <person name="Payen T."/>
            <person name="Noel B."/>
            <person name="Kuo A."/>
            <person name="Morin E."/>
            <person name="Chen J."/>
            <person name="Kohler A."/>
            <person name="Krizsan K."/>
            <person name="Balestrini R."/>
            <person name="Da Silva C."/>
            <person name="Montanini B."/>
            <person name="Hainaut M."/>
            <person name="Levati E."/>
            <person name="Barry K.W."/>
            <person name="Belfiori B."/>
            <person name="Cichocki N."/>
            <person name="Clum A."/>
            <person name="Dockter R.B."/>
            <person name="Fauchery L."/>
            <person name="Guy J."/>
            <person name="Iotti M."/>
            <person name="Le Tacon F."/>
            <person name="Lindquist E.A."/>
            <person name="Lipzen A."/>
            <person name="Malagnac F."/>
            <person name="Mello A."/>
            <person name="Molinier V."/>
            <person name="Miyauchi S."/>
            <person name="Poulain J."/>
            <person name="Riccioni C."/>
            <person name="Rubini A."/>
            <person name="Sitrit Y."/>
            <person name="Splivallo R."/>
            <person name="Traeger S."/>
            <person name="Wang M."/>
            <person name="Zifcakova L."/>
            <person name="Wipf D."/>
            <person name="Zambonelli A."/>
            <person name="Paolocci F."/>
            <person name="Nowrousian M."/>
            <person name="Ottonello S."/>
            <person name="Baldrian P."/>
            <person name="Spatafora J.W."/>
            <person name="Henrissat B."/>
            <person name="Nagy L.G."/>
            <person name="Aury J.M."/>
            <person name="Wincker P."/>
            <person name="Grigoriev I.V."/>
            <person name="Bonfante P."/>
            <person name="Martin F.M."/>
        </authorList>
    </citation>
    <scope>NUCLEOTIDE SEQUENCE [LARGE SCALE GENOMIC DNA]</scope>
    <source>
        <strain evidence="2 3">120613-1</strain>
    </source>
</reference>
<evidence type="ECO:0000256" key="1">
    <source>
        <dbReference type="SAM" id="Phobius"/>
    </source>
</evidence>
<evidence type="ECO:0000313" key="2">
    <source>
        <dbReference type="EMBL" id="RPB00264.1"/>
    </source>
</evidence>
<proteinExistence type="predicted"/>
<organism evidence="2 3">
    <name type="scientific">Choiromyces venosus 120613-1</name>
    <dbReference type="NCBI Taxonomy" id="1336337"/>
    <lineage>
        <taxon>Eukaryota</taxon>
        <taxon>Fungi</taxon>
        <taxon>Dikarya</taxon>
        <taxon>Ascomycota</taxon>
        <taxon>Pezizomycotina</taxon>
        <taxon>Pezizomycetes</taxon>
        <taxon>Pezizales</taxon>
        <taxon>Tuberaceae</taxon>
        <taxon>Choiromyces</taxon>
    </lineage>
</organism>
<keyword evidence="3" id="KW-1185">Reference proteome</keyword>
<feature type="transmembrane region" description="Helical" evidence="1">
    <location>
        <begin position="50"/>
        <end position="69"/>
    </location>
</feature>
<accession>A0A3N4JPM8</accession>
<protein>
    <submittedName>
        <fullName evidence="2">Uncharacterized protein</fullName>
    </submittedName>
</protein>
<keyword evidence="1" id="KW-1133">Transmembrane helix</keyword>
<gene>
    <name evidence="2" type="ORF">L873DRAFT_821310</name>
</gene>
<evidence type="ECO:0000313" key="3">
    <source>
        <dbReference type="Proteomes" id="UP000276215"/>
    </source>
</evidence>
<sequence length="73" mass="7898">MSFETTCNFLTKAVGKGDFAHFMSPSSRIVLGKLSDVGSGNFDVLVGGSGGRLVFIFSCFAWGGVYYIFRIKC</sequence>
<keyword evidence="1" id="KW-0472">Membrane</keyword>
<name>A0A3N4JPM8_9PEZI</name>
<feature type="non-terminal residue" evidence="2">
    <location>
        <position position="73"/>
    </location>
</feature>
<dbReference type="STRING" id="1336337.A0A3N4JPM8"/>
<dbReference type="EMBL" id="ML120381">
    <property type="protein sequence ID" value="RPB00264.1"/>
    <property type="molecule type" value="Genomic_DNA"/>
</dbReference>
<keyword evidence="1" id="KW-0812">Transmembrane</keyword>
<dbReference type="SUPFAM" id="SSF64484">
    <property type="entry name" value="beta and beta-prime subunits of DNA dependent RNA-polymerase"/>
    <property type="match status" value="1"/>
</dbReference>